<evidence type="ECO:0000256" key="8">
    <source>
        <dbReference type="ARBA" id="ARBA00048142"/>
    </source>
</evidence>
<dbReference type="FunFam" id="3.40.309.10:FF:000005">
    <property type="entry name" value="1-pyrroline-5-carboxylate dehydrogenase 1"/>
    <property type="match status" value="1"/>
</dbReference>
<dbReference type="GO" id="GO:0010133">
    <property type="term" value="P:L-proline catabolic process to L-glutamate"/>
    <property type="evidence" value="ECO:0007669"/>
    <property type="project" value="UniProtKB-UniPathway"/>
</dbReference>
<dbReference type="InterPro" id="IPR050485">
    <property type="entry name" value="Proline_metab_enzyme"/>
</dbReference>
<evidence type="ECO:0000313" key="11">
    <source>
        <dbReference type="Proteomes" id="UP000217289"/>
    </source>
</evidence>
<protein>
    <recommendedName>
        <fullName evidence="7">L-glutamate gamma-semialdehyde dehydrogenase</fullName>
        <ecNumber evidence="3">1.2.1.88</ecNumber>
    </recommendedName>
    <alternativeName>
        <fullName evidence="7">L-glutamate gamma-semialdehyde dehydrogenase</fullName>
    </alternativeName>
</protein>
<sequence length="559" mass="61596">MLRALLPLTPQVLRVINAYVRVPPPQNEPILAHAPGSPERASLQAALERMASERIDIPILIGGKHVRSHKTDTVRMPHRHSHVLATVNEADASHVQQAIQVALEAKDEWARMPFAERAAIFLRAAELLATKYRPLLNASTMLGQSKTAHQAEIDAACEAIDFLRYNVHFAQQILSEQPVSSAQTWNMLDYRPLDGFVFAVAPFNFTSIAMNLSVAPALMGNVVLFKPSTTAALSNWYMMELLREAGLPDGVINMLPGDGPTVGNPALASPHLGGIHFTGSTPTFQGMWRTVGENIARYKQYPRLVGETGGKDFIFAHASAADDLDALATAIVRGGYEYQGQKCSAASRVYVPESLWPRLKPRLQEMIAELRMGDITDFRNFMGAVIDEKSFKRTSSYIEMAKHGGSEAAILAGGETDRSEGWFVRPTLVQVTNPRHRILQEEIFAPVVGLYVYPDAQFEEALRECDECATYALTGAVFARDRKAISRMMHALRHTAGNFYINDKPTGAVVGQQPFGGSRASGTNDKAGSLLNLVRWTSPRTIKENFVPPTRVPYPYMGE</sequence>
<keyword evidence="4" id="KW-0560">Oxidoreductase</keyword>
<name>A0A250IAA9_9BACT</name>
<dbReference type="InterPro" id="IPR016161">
    <property type="entry name" value="Ald_DH/histidinol_DH"/>
</dbReference>
<evidence type="ECO:0000256" key="1">
    <source>
        <dbReference type="ARBA" id="ARBA00004786"/>
    </source>
</evidence>
<dbReference type="PANTHER" id="PTHR42862:SF1">
    <property type="entry name" value="DELTA-1-PYRROLINE-5-CARBOXYLATE DEHYDROGENASE 2, ISOFORM A-RELATED"/>
    <property type="match status" value="1"/>
</dbReference>
<keyword evidence="5" id="KW-0520">NAD</keyword>
<evidence type="ECO:0000256" key="7">
    <source>
        <dbReference type="ARBA" id="ARBA00032259"/>
    </source>
</evidence>
<dbReference type="CDD" id="cd07123">
    <property type="entry name" value="ALDH_F4-17_P5CDH"/>
    <property type="match status" value="1"/>
</dbReference>
<keyword evidence="11" id="KW-1185">Reference proteome</keyword>
<dbReference type="GO" id="GO:0009898">
    <property type="term" value="C:cytoplasmic side of plasma membrane"/>
    <property type="evidence" value="ECO:0007669"/>
    <property type="project" value="TreeGrafter"/>
</dbReference>
<proteinExistence type="inferred from homology"/>
<evidence type="ECO:0000256" key="5">
    <source>
        <dbReference type="ARBA" id="ARBA00023027"/>
    </source>
</evidence>
<comment type="pathway">
    <text evidence="1">Amino-acid degradation; L-proline degradation into L-glutamate; L-glutamate from L-proline: step 2/2.</text>
</comment>
<feature type="domain" description="Aldehyde dehydrogenase" evidence="9">
    <location>
        <begin position="72"/>
        <end position="528"/>
    </location>
</feature>
<dbReference type="NCBIfam" id="TIGR01236">
    <property type="entry name" value="D1pyr5carbox1"/>
    <property type="match status" value="1"/>
</dbReference>
<dbReference type="Pfam" id="PF00171">
    <property type="entry name" value="Aldedh"/>
    <property type="match status" value="1"/>
</dbReference>
<organism evidence="10 11">
    <name type="scientific">Melittangium boletus DSM 14713</name>
    <dbReference type="NCBI Taxonomy" id="1294270"/>
    <lineage>
        <taxon>Bacteria</taxon>
        <taxon>Pseudomonadati</taxon>
        <taxon>Myxococcota</taxon>
        <taxon>Myxococcia</taxon>
        <taxon>Myxococcales</taxon>
        <taxon>Cystobacterineae</taxon>
        <taxon>Archangiaceae</taxon>
        <taxon>Melittangium</taxon>
    </lineage>
</organism>
<dbReference type="EC" id="1.2.1.88" evidence="3"/>
<keyword evidence="6" id="KW-0642">Proline metabolism</keyword>
<dbReference type="FunFam" id="3.40.605.10:FF:000006">
    <property type="entry name" value="1-pyrroline-5-carboxylate dehydrogenase"/>
    <property type="match status" value="1"/>
</dbReference>
<dbReference type="Gene3D" id="3.40.605.10">
    <property type="entry name" value="Aldehyde Dehydrogenase, Chain A, domain 1"/>
    <property type="match status" value="1"/>
</dbReference>
<dbReference type="AlphaFoldDB" id="A0A250IAA9"/>
<dbReference type="KEGG" id="mbd:MEBOL_001586"/>
<evidence type="ECO:0000256" key="6">
    <source>
        <dbReference type="ARBA" id="ARBA00023062"/>
    </source>
</evidence>
<dbReference type="Gene3D" id="3.40.309.10">
    <property type="entry name" value="Aldehyde Dehydrogenase, Chain A, domain 2"/>
    <property type="match status" value="1"/>
</dbReference>
<evidence type="ECO:0000256" key="2">
    <source>
        <dbReference type="ARBA" id="ARBA00009986"/>
    </source>
</evidence>
<dbReference type="SUPFAM" id="SSF53720">
    <property type="entry name" value="ALDH-like"/>
    <property type="match status" value="1"/>
</dbReference>
<dbReference type="InterPro" id="IPR016162">
    <property type="entry name" value="Ald_DH_N"/>
</dbReference>
<dbReference type="PANTHER" id="PTHR42862">
    <property type="entry name" value="DELTA-1-PYRROLINE-5-CARBOXYLATE DEHYDROGENASE 1, ISOFORM A-RELATED"/>
    <property type="match status" value="1"/>
</dbReference>
<evidence type="ECO:0000313" key="10">
    <source>
        <dbReference type="EMBL" id="ATB28140.1"/>
    </source>
</evidence>
<comment type="similarity">
    <text evidence="2">Belongs to the aldehyde dehydrogenase family.</text>
</comment>
<dbReference type="InterPro" id="IPR016163">
    <property type="entry name" value="Ald_DH_C"/>
</dbReference>
<evidence type="ECO:0000256" key="3">
    <source>
        <dbReference type="ARBA" id="ARBA00012884"/>
    </source>
</evidence>
<dbReference type="InterPro" id="IPR016160">
    <property type="entry name" value="Ald_DH_CS_CYS"/>
</dbReference>
<dbReference type="GO" id="GO:0004657">
    <property type="term" value="F:proline dehydrogenase activity"/>
    <property type="evidence" value="ECO:0007669"/>
    <property type="project" value="UniProtKB-ARBA"/>
</dbReference>
<accession>A0A250IAA9</accession>
<dbReference type="Proteomes" id="UP000217289">
    <property type="component" value="Chromosome"/>
</dbReference>
<dbReference type="InterPro" id="IPR005931">
    <property type="entry name" value="P5CDH/ALDH4A1"/>
</dbReference>
<dbReference type="UniPathway" id="UPA00261">
    <property type="reaction ID" value="UER00374"/>
</dbReference>
<dbReference type="EMBL" id="CP022163">
    <property type="protein sequence ID" value="ATB28140.1"/>
    <property type="molecule type" value="Genomic_DNA"/>
</dbReference>
<gene>
    <name evidence="10" type="ORF">MEBOL_001586</name>
</gene>
<dbReference type="PROSITE" id="PS00070">
    <property type="entry name" value="ALDEHYDE_DEHYDR_CYS"/>
    <property type="match status" value="1"/>
</dbReference>
<evidence type="ECO:0000259" key="9">
    <source>
        <dbReference type="Pfam" id="PF00171"/>
    </source>
</evidence>
<comment type="catalytic activity">
    <reaction evidence="8">
        <text>L-glutamate 5-semialdehyde + NAD(+) + H2O = L-glutamate + NADH + 2 H(+)</text>
        <dbReference type="Rhea" id="RHEA:30235"/>
        <dbReference type="ChEBI" id="CHEBI:15377"/>
        <dbReference type="ChEBI" id="CHEBI:15378"/>
        <dbReference type="ChEBI" id="CHEBI:29985"/>
        <dbReference type="ChEBI" id="CHEBI:57540"/>
        <dbReference type="ChEBI" id="CHEBI:57945"/>
        <dbReference type="ChEBI" id="CHEBI:58066"/>
        <dbReference type="EC" id="1.2.1.88"/>
    </reaction>
</comment>
<dbReference type="InterPro" id="IPR015590">
    <property type="entry name" value="Aldehyde_DH_dom"/>
</dbReference>
<reference evidence="10 11" key="1">
    <citation type="submission" date="2017-06" db="EMBL/GenBank/DDBJ databases">
        <authorList>
            <person name="Kim H.J."/>
            <person name="Triplett B.A."/>
        </authorList>
    </citation>
    <scope>NUCLEOTIDE SEQUENCE [LARGE SCALE GENOMIC DNA]</scope>
    <source>
        <strain evidence="10 11">DSM 14713</strain>
    </source>
</reference>
<evidence type="ECO:0000256" key="4">
    <source>
        <dbReference type="ARBA" id="ARBA00023002"/>
    </source>
</evidence>
<dbReference type="GO" id="GO:0003842">
    <property type="term" value="F:L-glutamate gamma-semialdehyde dehydrogenase activity"/>
    <property type="evidence" value="ECO:0007669"/>
    <property type="project" value="UniProtKB-EC"/>
</dbReference>